<comment type="caution">
    <text evidence="1">The sequence shown here is derived from an EMBL/GenBank/DDBJ whole genome shotgun (WGS) entry which is preliminary data.</text>
</comment>
<protein>
    <submittedName>
        <fullName evidence="1">Uncharacterized protein</fullName>
    </submittedName>
</protein>
<feature type="non-terminal residue" evidence="1">
    <location>
        <position position="96"/>
    </location>
</feature>
<dbReference type="EMBL" id="JASSZA010000011">
    <property type="protein sequence ID" value="KAK2098581.1"/>
    <property type="molecule type" value="Genomic_DNA"/>
</dbReference>
<dbReference type="Proteomes" id="UP001266305">
    <property type="component" value="Unassembled WGS sequence"/>
</dbReference>
<reference evidence="1 2" key="1">
    <citation type="submission" date="2023-05" db="EMBL/GenBank/DDBJ databases">
        <title>B98-5 Cell Line De Novo Hybrid Assembly: An Optical Mapping Approach.</title>
        <authorList>
            <person name="Kananen K."/>
            <person name="Auerbach J.A."/>
            <person name="Kautto E."/>
            <person name="Blachly J.S."/>
        </authorList>
    </citation>
    <scope>NUCLEOTIDE SEQUENCE [LARGE SCALE GENOMIC DNA]</scope>
    <source>
        <strain evidence="1">B95-8</strain>
        <tissue evidence="1">Cell line</tissue>
    </source>
</reference>
<organism evidence="1 2">
    <name type="scientific">Saguinus oedipus</name>
    <name type="common">Cotton-top tamarin</name>
    <name type="synonym">Oedipomidas oedipus</name>
    <dbReference type="NCBI Taxonomy" id="9490"/>
    <lineage>
        <taxon>Eukaryota</taxon>
        <taxon>Metazoa</taxon>
        <taxon>Chordata</taxon>
        <taxon>Craniata</taxon>
        <taxon>Vertebrata</taxon>
        <taxon>Euteleostomi</taxon>
        <taxon>Mammalia</taxon>
        <taxon>Eutheria</taxon>
        <taxon>Euarchontoglires</taxon>
        <taxon>Primates</taxon>
        <taxon>Haplorrhini</taxon>
        <taxon>Platyrrhini</taxon>
        <taxon>Cebidae</taxon>
        <taxon>Callitrichinae</taxon>
        <taxon>Saguinus</taxon>
    </lineage>
</organism>
<keyword evidence="2" id="KW-1185">Reference proteome</keyword>
<evidence type="ECO:0000313" key="1">
    <source>
        <dbReference type="EMBL" id="KAK2098581.1"/>
    </source>
</evidence>
<feature type="non-terminal residue" evidence="1">
    <location>
        <position position="1"/>
    </location>
</feature>
<evidence type="ECO:0000313" key="2">
    <source>
        <dbReference type="Proteomes" id="UP001266305"/>
    </source>
</evidence>
<name>A0ABQ9UNB9_SAGOE</name>
<gene>
    <name evidence="1" type="ORF">P7K49_024032</name>
</gene>
<accession>A0ABQ9UNB9</accession>
<proteinExistence type="predicted"/>
<sequence length="96" mass="9969">PGFFFHKVNTSKEAVDETGPPLGKTISSSSLSILQRGKPNFGVGSQVVSLDLESTSSASPWPTGSNRDDVLNALAELCCGLSELITAPSYAGVSIQ</sequence>